<dbReference type="EMBL" id="CALOZG010000029">
    <property type="protein sequence ID" value="CAH4033139.1"/>
    <property type="molecule type" value="Genomic_DNA"/>
</dbReference>
<accession>A0A9P0TQP0</accession>
<protein>
    <submittedName>
        <fullName evidence="1">Uncharacterized protein</fullName>
    </submittedName>
</protein>
<organism evidence="1 2">
    <name type="scientific">Pieris brassicae</name>
    <name type="common">White butterfly</name>
    <name type="synonym">Large white butterfly</name>
    <dbReference type="NCBI Taxonomy" id="7116"/>
    <lineage>
        <taxon>Eukaryota</taxon>
        <taxon>Metazoa</taxon>
        <taxon>Ecdysozoa</taxon>
        <taxon>Arthropoda</taxon>
        <taxon>Hexapoda</taxon>
        <taxon>Insecta</taxon>
        <taxon>Pterygota</taxon>
        <taxon>Neoptera</taxon>
        <taxon>Endopterygota</taxon>
        <taxon>Lepidoptera</taxon>
        <taxon>Glossata</taxon>
        <taxon>Ditrysia</taxon>
        <taxon>Papilionoidea</taxon>
        <taxon>Pieridae</taxon>
        <taxon>Pierinae</taxon>
        <taxon>Pieris</taxon>
    </lineage>
</organism>
<evidence type="ECO:0000313" key="2">
    <source>
        <dbReference type="Proteomes" id="UP001152562"/>
    </source>
</evidence>
<comment type="caution">
    <text evidence="1">The sequence shown here is derived from an EMBL/GenBank/DDBJ whole genome shotgun (WGS) entry which is preliminary data.</text>
</comment>
<proteinExistence type="predicted"/>
<gene>
    <name evidence="1" type="ORF">PIBRA_LOCUS9462</name>
</gene>
<evidence type="ECO:0000313" key="1">
    <source>
        <dbReference type="EMBL" id="CAH4033139.1"/>
    </source>
</evidence>
<name>A0A9P0TQP0_PIEBR</name>
<reference evidence="1" key="1">
    <citation type="submission" date="2022-05" db="EMBL/GenBank/DDBJ databases">
        <authorList>
            <person name="Okamura Y."/>
        </authorList>
    </citation>
    <scope>NUCLEOTIDE SEQUENCE</scope>
</reference>
<dbReference type="AlphaFoldDB" id="A0A9P0TQP0"/>
<dbReference type="Proteomes" id="UP001152562">
    <property type="component" value="Unassembled WGS sequence"/>
</dbReference>
<keyword evidence="2" id="KW-1185">Reference proteome</keyword>
<sequence>MQKVTLAYNEEEIYEIEDCRNLDFLICKGSLIKITTCESEILNKKESDKCQAVPIRCPVQEVFQIPPKAIYMFFNKTTEVFHGSGHVGMGVVACMSEYNPGDGVCGYPGVFGQVTGVSC</sequence>